<dbReference type="KEGG" id="hmg:100204190"/>
<accession>T2M5Q9</accession>
<dbReference type="InterPro" id="IPR004000">
    <property type="entry name" value="Actin"/>
</dbReference>
<dbReference type="PANTHER" id="PTHR11937">
    <property type="entry name" value="ACTIN"/>
    <property type="match status" value="1"/>
</dbReference>
<dbReference type="EMBL" id="HAAD01001045">
    <property type="protein sequence ID" value="CDG67277.1"/>
    <property type="molecule type" value="mRNA"/>
</dbReference>
<evidence type="ECO:0000256" key="6">
    <source>
        <dbReference type="SAM" id="Coils"/>
    </source>
</evidence>
<comment type="similarity">
    <text evidence="5">Belongs to the actin family.</text>
</comment>
<evidence type="ECO:0000256" key="4">
    <source>
        <dbReference type="ARBA" id="ARBA00023242"/>
    </source>
</evidence>
<dbReference type="OrthoDB" id="7340501at2759"/>
<dbReference type="AlphaFoldDB" id="T2M5Q9"/>
<evidence type="ECO:0000256" key="2">
    <source>
        <dbReference type="ARBA" id="ARBA00023015"/>
    </source>
</evidence>
<dbReference type="Pfam" id="PF00022">
    <property type="entry name" value="Actin"/>
    <property type="match status" value="2"/>
</dbReference>
<gene>
    <name evidence="7" type="primary">ACTR5</name>
</gene>
<evidence type="ECO:0000313" key="7">
    <source>
        <dbReference type="EMBL" id="CDG67277.1"/>
    </source>
</evidence>
<dbReference type="InterPro" id="IPR043129">
    <property type="entry name" value="ATPase_NBD"/>
</dbReference>
<dbReference type="CDD" id="cd10211">
    <property type="entry name" value="ASKHA_NBD_Arp5"/>
    <property type="match status" value="1"/>
</dbReference>
<sequence>MVKKFEFCYHEFQSDPIWKYEDQNNSNACIVIDNGSHSCRAGWSTDEQPKLVYRNLMAKLRTKKESDIISTFYGNDIRDLEDSKWNILTQFDSDVVAHFDTQEFAFDYLFTHLGINTNGAVNHPICISEAICIPNNFRHNMTELLFEGYCVPKIVYGIDCLFSLNYNKPDLQDGIVIRCGYQTSHVLPILNSKFDAVACRRLNLGGLNMMIYMNRLLHLKYPNQSALFNLSGSQNLLIEHAYVASNYAEELKKWQNKQYAESNSVSLQVPVINATNEKELEMRRIQAQRLKDINQKKREEKIKVEREELRKFECIMKLAEESQSHFKSKLVEEGLKNESQLSSVIQSLREKISEREEKSVQYFRELNEGVSFVAKNNESTSIEDVEKLIDELENKSLEIMDRKYSRNLRKQALNKRKSYASKERMRILSQLAKSGKNTNNGSSKIEKEDTFGMKDEDWDVYKFISKDGDDSEDEQDDEKLTEIKQNLGHYQLLLNKLMVSKGQKFQQLPLITELTRVPEILFQPSIVGIEQDGLVSSICYVLQNYDKETQQRMIKNIFLTGGISKLKGFKERLTQDLMAVLPFQSEFNIYEAKDCLKDAWYGAKKFINTSDIGSIAIDKKDYEEKGIGYLKEHKCSNHFYTLSV</sequence>
<comment type="subcellular location">
    <subcellularLocation>
        <location evidence="1">Nucleus</location>
    </subcellularLocation>
</comment>
<dbReference type="GO" id="GO:0005634">
    <property type="term" value="C:nucleus"/>
    <property type="evidence" value="ECO:0007669"/>
    <property type="project" value="UniProtKB-SubCell"/>
</dbReference>
<dbReference type="OMA" id="QDCKTSP"/>
<evidence type="ECO:0000256" key="1">
    <source>
        <dbReference type="ARBA" id="ARBA00004123"/>
    </source>
</evidence>
<evidence type="ECO:0000256" key="5">
    <source>
        <dbReference type="RuleBase" id="RU000487"/>
    </source>
</evidence>
<dbReference type="FunFam" id="3.30.420.40:FF:000122">
    <property type="entry name" value="ARP5 actin-related protein 5 homolog"/>
    <property type="match status" value="1"/>
</dbReference>
<keyword evidence="4" id="KW-0539">Nucleus</keyword>
<organism evidence="7">
    <name type="scientific">Hydra vulgaris</name>
    <name type="common">Hydra</name>
    <name type="synonym">Hydra attenuata</name>
    <dbReference type="NCBI Taxonomy" id="6087"/>
    <lineage>
        <taxon>Eukaryota</taxon>
        <taxon>Metazoa</taxon>
        <taxon>Cnidaria</taxon>
        <taxon>Hydrozoa</taxon>
        <taxon>Hydroidolina</taxon>
        <taxon>Anthoathecata</taxon>
        <taxon>Aplanulata</taxon>
        <taxon>Hydridae</taxon>
        <taxon>Hydra</taxon>
    </lineage>
</organism>
<keyword evidence="3" id="KW-0804">Transcription</keyword>
<dbReference type="SMART" id="SM00268">
    <property type="entry name" value="ACTIN"/>
    <property type="match status" value="1"/>
</dbReference>
<feature type="coiled-coil region" evidence="6">
    <location>
        <begin position="375"/>
        <end position="402"/>
    </location>
</feature>
<reference evidence="7" key="1">
    <citation type="journal article" date="2013" name="Genome Biol. Evol.">
        <title>Punctuated emergences of genetic and phenotypic innovations in eumetazoan, bilaterian, euteleostome, and hominidae ancestors.</title>
        <authorList>
            <person name="Wenger Y."/>
            <person name="Galliot B."/>
        </authorList>
    </citation>
    <scope>NUCLEOTIDE SEQUENCE</scope>
    <source>
        <tissue evidence="7">Whole animals</tissue>
    </source>
</reference>
<dbReference type="FunFam" id="3.30.420.40:FF:000048">
    <property type="entry name" value="ARP5 actin-related protein 5 homolog"/>
    <property type="match status" value="1"/>
</dbReference>
<protein>
    <submittedName>
        <fullName evidence="7">Actin-related protein 5</fullName>
    </submittedName>
</protein>
<dbReference type="SUPFAM" id="SSF53067">
    <property type="entry name" value="Actin-like ATPase domain"/>
    <property type="match status" value="2"/>
</dbReference>
<dbReference type="Gene3D" id="3.30.420.40">
    <property type="match status" value="4"/>
</dbReference>
<keyword evidence="6" id="KW-0175">Coiled coil</keyword>
<dbReference type="Gene3D" id="3.90.640.10">
    <property type="entry name" value="Actin, Chain A, domain 4"/>
    <property type="match status" value="2"/>
</dbReference>
<proteinExistence type="evidence at transcript level"/>
<name>T2M5Q9_HYDVU</name>
<evidence type="ECO:0000256" key="3">
    <source>
        <dbReference type="ARBA" id="ARBA00023163"/>
    </source>
</evidence>
<keyword evidence="2" id="KW-0805">Transcription regulation</keyword>